<dbReference type="EMBL" id="LGTC01000001">
    <property type="protein sequence ID" value="KNY25347.1"/>
    <property type="molecule type" value="Genomic_DNA"/>
</dbReference>
<gene>
    <name evidence="1" type="ORF">Bccel_0607</name>
</gene>
<keyword evidence="2" id="KW-1185">Reference proteome</keyword>
<protein>
    <submittedName>
        <fullName evidence="1">Uncharacterized protein</fullName>
    </submittedName>
</protein>
<dbReference type="STRING" id="398512.Bccel_0607"/>
<organism evidence="1 2">
    <name type="scientific">Pseudobacteroides cellulosolvens ATCC 35603 = DSM 2933</name>
    <dbReference type="NCBI Taxonomy" id="398512"/>
    <lineage>
        <taxon>Bacteria</taxon>
        <taxon>Bacillati</taxon>
        <taxon>Bacillota</taxon>
        <taxon>Clostridia</taxon>
        <taxon>Eubacteriales</taxon>
        <taxon>Oscillospiraceae</taxon>
        <taxon>Pseudobacteroides</taxon>
    </lineage>
</organism>
<dbReference type="Proteomes" id="UP000036923">
    <property type="component" value="Unassembled WGS sequence"/>
</dbReference>
<sequence length="232" mass="26271" precursor="true">MCGRKVVSIIICILFLISTVTLNIVPVSANDNVHEIIIDSGDIFNNSEWKGSYSLPVGEKDIFSVKCEMAEGSIDDGQYKEVLKEWDLKGNTVSFSVYGGTPEEVKLSHVVKKNLIDVWVFPETIIVMINGKETVCYKYGEPKDGKQQYKSVNQVNKETIVERTIGEVGVFPEEIAQLYEGKLVTYKISGERDGAWQDYEYIIETKYKYNHKIKITYTDNFAPELVEISTPS</sequence>
<evidence type="ECO:0000313" key="1">
    <source>
        <dbReference type="EMBL" id="KNY25347.1"/>
    </source>
</evidence>
<evidence type="ECO:0000313" key="2">
    <source>
        <dbReference type="Proteomes" id="UP000036923"/>
    </source>
</evidence>
<comment type="caution">
    <text evidence="1">The sequence shown here is derived from an EMBL/GenBank/DDBJ whole genome shotgun (WGS) entry which is preliminary data.</text>
</comment>
<dbReference type="AlphaFoldDB" id="A0A0L6JIR8"/>
<dbReference type="RefSeq" id="WP_036943902.1">
    <property type="nucleotide sequence ID" value="NZ_JQKC01000024.1"/>
</dbReference>
<accession>A0A0L6JIR8</accession>
<proteinExistence type="predicted"/>
<reference evidence="2" key="1">
    <citation type="submission" date="2015-07" db="EMBL/GenBank/DDBJ databases">
        <title>Near-Complete Genome Sequence of the Cellulolytic Bacterium Bacteroides (Pseudobacteroides) cellulosolvens ATCC 35603.</title>
        <authorList>
            <person name="Dassa B."/>
            <person name="Utturkar S.M."/>
            <person name="Klingeman D.M."/>
            <person name="Hurt R.A."/>
            <person name="Keller M."/>
            <person name="Xu J."/>
            <person name="Reddy Y.H.K."/>
            <person name="Borovok I."/>
            <person name="Grinberg I.R."/>
            <person name="Lamed R."/>
            <person name="Zhivin O."/>
            <person name="Bayer E.A."/>
            <person name="Brown S.D."/>
        </authorList>
    </citation>
    <scope>NUCLEOTIDE SEQUENCE [LARGE SCALE GENOMIC DNA]</scope>
    <source>
        <strain evidence="2">DSM 2933</strain>
    </source>
</reference>
<name>A0A0L6JIR8_9FIRM</name>